<proteinExistence type="predicted"/>
<evidence type="ECO:0000313" key="1">
    <source>
        <dbReference type="EMBL" id="EIJ24055.1"/>
    </source>
</evidence>
<gene>
    <name evidence="1" type="ORF">HMPREF1313_2280</name>
</gene>
<protein>
    <submittedName>
        <fullName evidence="1">Uncharacterized protein</fullName>
    </submittedName>
</protein>
<dbReference type="RefSeq" id="WP_007053895.1">
    <property type="nucleotide sequence ID" value="NZ_AJTF01000117.1"/>
</dbReference>
<accession>A0AA87IF67</accession>
<dbReference type="AlphaFoldDB" id="A0AA87IF67"/>
<reference evidence="1 2" key="1">
    <citation type="journal article" date="2013" name="Genome Announc.">
        <title>Draft Genome Sequences of Two Pairs of Human Intestinal Bifidobacterium longum subsp. longum Strains, 44B and 1-6B and 35B and 2-2B, Consecutively Isolated from Two Children after a 5-Year Time Period.</title>
        <authorList>
            <person name="Shkoporov A.N."/>
            <person name="Efimov B.A."/>
            <person name="Khokhlova E.V."/>
            <person name="Chaplin A.V."/>
            <person name="Kafarskaya L.I."/>
            <person name="Durkin A.S."/>
            <person name="McCorrison J."/>
            <person name="Torralba M."/>
            <person name="Gillis M."/>
            <person name="Sutton G."/>
            <person name="Weibel D.B."/>
            <person name="Nelson K.E."/>
            <person name="Smeianov V.V."/>
        </authorList>
    </citation>
    <scope>NUCLEOTIDE SEQUENCE [LARGE SCALE GENOMIC DNA]</scope>
    <source>
        <strain evidence="1 2">1-6B</strain>
    </source>
</reference>
<evidence type="ECO:0000313" key="2">
    <source>
        <dbReference type="Proteomes" id="UP000006410"/>
    </source>
</evidence>
<comment type="caution">
    <text evidence="1">The sequence shown here is derived from an EMBL/GenBank/DDBJ whole genome shotgun (WGS) entry which is preliminary data.</text>
</comment>
<dbReference type="Proteomes" id="UP000006410">
    <property type="component" value="Unassembled WGS sequence"/>
</dbReference>
<name>A0AA87IF67_BIFLL</name>
<organism evidence="1 2">
    <name type="scientific">Bifidobacterium longum subsp. longum 1-6B</name>
    <dbReference type="NCBI Taxonomy" id="1161744"/>
    <lineage>
        <taxon>Bacteria</taxon>
        <taxon>Bacillati</taxon>
        <taxon>Actinomycetota</taxon>
        <taxon>Actinomycetes</taxon>
        <taxon>Bifidobacteriales</taxon>
        <taxon>Bifidobacteriaceae</taxon>
        <taxon>Bifidobacterium</taxon>
    </lineage>
</organism>
<sequence>MPAKWLEIVFPGKKLPSVIGDGMIGSPVKFAGEQLDKEVCDVMLHHSGA</sequence>
<dbReference type="EMBL" id="AJTF01000117">
    <property type="protein sequence ID" value="EIJ24055.1"/>
    <property type="molecule type" value="Genomic_DNA"/>
</dbReference>